<comment type="cofactor">
    <cofactor evidence="1">
        <name>FMN</name>
        <dbReference type="ChEBI" id="CHEBI:58210"/>
    </cofactor>
</comment>
<evidence type="ECO:0000256" key="6">
    <source>
        <dbReference type="ARBA" id="ARBA00022605"/>
    </source>
</evidence>
<feature type="domain" description="Glutamine amidotransferase type-2" evidence="21">
    <location>
        <begin position="22"/>
        <end position="419"/>
    </location>
</feature>
<proteinExistence type="inferred from homology"/>
<evidence type="ECO:0000313" key="22">
    <source>
        <dbReference type="EMBL" id="MCO4294609.1"/>
    </source>
</evidence>
<evidence type="ECO:0000256" key="17">
    <source>
        <dbReference type="ARBA" id="ARBA00037898"/>
    </source>
</evidence>
<evidence type="ECO:0000256" key="18">
    <source>
        <dbReference type="ARBA" id="ARBA00048151"/>
    </source>
</evidence>
<dbReference type="GO" id="GO:0004355">
    <property type="term" value="F:glutamate synthase (NADPH) activity"/>
    <property type="evidence" value="ECO:0007669"/>
    <property type="project" value="UniProtKB-EC"/>
</dbReference>
<dbReference type="InterPro" id="IPR050711">
    <property type="entry name" value="ET-N_metabolism_enzyme"/>
</dbReference>
<keyword evidence="16" id="KW-0003">3Fe-4S</keyword>
<keyword evidence="7" id="KW-0285">Flavoprotein</keyword>
<dbReference type="GO" id="GO:0046872">
    <property type="term" value="F:metal ion binding"/>
    <property type="evidence" value="ECO:0007669"/>
    <property type="project" value="UniProtKB-KW"/>
</dbReference>
<dbReference type="GO" id="GO:0051538">
    <property type="term" value="F:3 iron, 4 sulfur cluster binding"/>
    <property type="evidence" value="ECO:0007669"/>
    <property type="project" value="UniProtKB-KW"/>
</dbReference>
<dbReference type="FunFam" id="3.20.20.70:FF:000061">
    <property type="entry name" value="Glutamate synthase large subunit"/>
    <property type="match status" value="1"/>
</dbReference>
<comment type="catalytic activity">
    <reaction evidence="18">
        <text>2 L-glutamate + NADP(+) = L-glutamine + 2-oxoglutarate + NADPH + H(+)</text>
        <dbReference type="Rhea" id="RHEA:15501"/>
        <dbReference type="ChEBI" id="CHEBI:15378"/>
        <dbReference type="ChEBI" id="CHEBI:16810"/>
        <dbReference type="ChEBI" id="CHEBI:29985"/>
        <dbReference type="ChEBI" id="CHEBI:57783"/>
        <dbReference type="ChEBI" id="CHEBI:58349"/>
        <dbReference type="ChEBI" id="CHEBI:58359"/>
        <dbReference type="EC" id="1.4.1.13"/>
    </reaction>
</comment>
<evidence type="ECO:0000256" key="19">
    <source>
        <dbReference type="ARBA" id="ARBA00072108"/>
    </source>
</evidence>
<dbReference type="CDD" id="cd00713">
    <property type="entry name" value="GltS"/>
    <property type="match status" value="1"/>
</dbReference>
<evidence type="ECO:0000256" key="5">
    <source>
        <dbReference type="ARBA" id="ARBA00012079"/>
    </source>
</evidence>
<evidence type="ECO:0000256" key="15">
    <source>
        <dbReference type="ARBA" id="ARBA00023164"/>
    </source>
</evidence>
<keyword evidence="23" id="KW-1185">Reference proteome</keyword>
<dbReference type="PANTHER" id="PTHR11938">
    <property type="entry name" value="FAD NADPH DEHYDROGENASE/OXIDOREDUCTASE"/>
    <property type="match status" value="1"/>
</dbReference>
<dbReference type="PANTHER" id="PTHR11938:SF133">
    <property type="entry name" value="GLUTAMATE SYNTHASE (NADH)"/>
    <property type="match status" value="1"/>
</dbReference>
<evidence type="ECO:0000256" key="11">
    <source>
        <dbReference type="ARBA" id="ARBA00022962"/>
    </source>
</evidence>
<dbReference type="PROSITE" id="PS51278">
    <property type="entry name" value="GATASE_TYPE_2"/>
    <property type="match status" value="1"/>
</dbReference>
<keyword evidence="12 22" id="KW-0560">Oxidoreductase</keyword>
<dbReference type="Gene3D" id="3.20.20.70">
    <property type="entry name" value="Aldolase class I"/>
    <property type="match status" value="2"/>
</dbReference>
<reference evidence="22" key="1">
    <citation type="submission" date="2022-06" db="EMBL/GenBank/DDBJ databases">
        <title>Solitalea sp. MAHUQ-68 isolated from rhizospheric soil.</title>
        <authorList>
            <person name="Huq M.A."/>
        </authorList>
    </citation>
    <scope>NUCLEOTIDE SEQUENCE</scope>
    <source>
        <strain evidence="22">MAHUQ-68</strain>
    </source>
</reference>
<evidence type="ECO:0000256" key="8">
    <source>
        <dbReference type="ARBA" id="ARBA00022643"/>
    </source>
</evidence>
<dbReference type="GO" id="GO:0019676">
    <property type="term" value="P:ammonia assimilation cycle"/>
    <property type="evidence" value="ECO:0007669"/>
    <property type="project" value="TreeGrafter"/>
</dbReference>
<comment type="similarity">
    <text evidence="4">Belongs to the glutamate synthase family.</text>
</comment>
<comment type="cofactor">
    <cofactor evidence="2">
        <name>[3Fe-4S] cluster</name>
        <dbReference type="ChEBI" id="CHEBI:21137"/>
    </cofactor>
</comment>
<dbReference type="Proteomes" id="UP001155182">
    <property type="component" value="Unassembled WGS sequence"/>
</dbReference>
<dbReference type="Pfam" id="PF01493">
    <property type="entry name" value="GXGXG"/>
    <property type="match status" value="1"/>
</dbReference>
<dbReference type="FunFam" id="3.60.20.10:FF:000001">
    <property type="entry name" value="Glutamate synthase, large subunit"/>
    <property type="match status" value="1"/>
</dbReference>
<dbReference type="SUPFAM" id="SSF69336">
    <property type="entry name" value="Alpha subunit of glutamate synthase, C-terminal domain"/>
    <property type="match status" value="1"/>
</dbReference>
<dbReference type="GO" id="GO:0006537">
    <property type="term" value="P:glutamate biosynthetic process"/>
    <property type="evidence" value="ECO:0007669"/>
    <property type="project" value="UniProtKB-KW"/>
</dbReference>
<evidence type="ECO:0000256" key="20">
    <source>
        <dbReference type="ARBA" id="ARBA00079921"/>
    </source>
</evidence>
<comment type="cofactor">
    <cofactor evidence="3">
        <name>FAD</name>
        <dbReference type="ChEBI" id="CHEBI:57692"/>
    </cofactor>
</comment>
<dbReference type="InterPro" id="IPR017932">
    <property type="entry name" value="GATase_2_dom"/>
</dbReference>
<evidence type="ECO:0000313" key="23">
    <source>
        <dbReference type="Proteomes" id="UP001155182"/>
    </source>
</evidence>
<keyword evidence="14" id="KW-0411">Iron-sulfur</keyword>
<evidence type="ECO:0000256" key="14">
    <source>
        <dbReference type="ARBA" id="ARBA00023014"/>
    </source>
</evidence>
<evidence type="ECO:0000256" key="7">
    <source>
        <dbReference type="ARBA" id="ARBA00022630"/>
    </source>
</evidence>
<dbReference type="NCBIfam" id="NF008730">
    <property type="entry name" value="PRK11750.1"/>
    <property type="match status" value="1"/>
</dbReference>
<dbReference type="InterPro" id="IPR006982">
    <property type="entry name" value="Glu_synth_centr_N"/>
</dbReference>
<evidence type="ECO:0000259" key="21">
    <source>
        <dbReference type="PROSITE" id="PS51278"/>
    </source>
</evidence>
<keyword evidence="15" id="KW-0314">Glutamate biosynthesis</keyword>
<dbReference type="RefSeq" id="WP_252589640.1">
    <property type="nucleotide sequence ID" value="NZ_JAMWYS010000058.1"/>
</dbReference>
<dbReference type="InterPro" id="IPR002489">
    <property type="entry name" value="Glu_synth_asu_C"/>
</dbReference>
<evidence type="ECO:0000256" key="9">
    <source>
        <dbReference type="ARBA" id="ARBA00022723"/>
    </source>
</evidence>
<sequence>MINHGLPEKQGLYDPAHEKDACGVGCIVQKNGERSHEIVYNGLQILKNLQHRGASGEDPYAGDGAGILTQLPHAFFKKVLADADFSLPDEEEYAVGMTFLPRDEKDAQLCKQLIEEVVAEEKETFLGWRLVPCDNSCLSKNLLHLEPSIYQFFVQRTEADSEAFERKLYIIRRQIEKKVAASEIEQKKFFYITSLSSRVIVYKGMFNAWQLEDYFHDFKNESFESSLALIHQRYSTNTFPTWSLAQPFRYIAHNGEINTLQGNINWAKSREGNLESSLFGNDLERLFPTIQKGNSDSASFDNYLELLVQCGRDLDHAMMLMMPQAWENDDQVHPDLRGFYEYANSILEPWDGPAAMMFTNGLQIGACLDRNGLRPVRFTETYDGYFIMASESGVLPIPEEKIKRKGNLGSGRMILIDTTTGDIFDDKAIKKRVSEKAPYKQWIDEHRIRLKDLPAPAHVNQPNHENLRLAQRVFGYTYEELHMLMKPMADEGQEATYSMGNDTPLAVLSDRPKLLYNYFKQRFAQVTNPPIDSIREDLVMSLRIEIGGANNILEDNPINCKMLEISQPVFTNDELEQLKQLKTAGFRSKVINVSYPLYEQSLEAALSELCKKVEEVVDQGYRLVILSDRQHDRNHAPIPTLLAVSAVHHYLIRANKRGKIGIVVESGEVREVHHLALLLAFGAGGVNPYLAFESLTDMEMSGQLEKGINESKAHKNYISALKKGLLKIMAKMGISTLVSYQGGQIFEAIGINQDVINNYFEGTYSAIGGVGIEELERELKTRHENAYKVEKHYFDKLSTGGEYHWRQQGEYHAYNPETVHLLQQSAWKNDPETYAKFAALVNDRTQELSFLRGLFDLDETELPPVNIDEVEPAKEIVKRFTTGAMSIGSISREAHETLAIAMNNLGGKSNTGEGGEDEIRFKPDANGNLRRSAIKQVASGRFGVTSNYLVNADELQIKVAQGAKPGEGGQLPGYKVDDYIAKLRHTIPGVSLISPPPHHDIYSIEDLSQLIFDLKNANRWADISVKLVSSTGVGTVAAGVAKALADSITISGYDGGTGASPATSIKHAGMPWEIGLAEAQQTLVLNKLRGQVRLQVDGQLKTGRDVVIGALLGAEEFGFATSVLIATGCIMMRKCHLNTCPVGVATQDKYLRTKYHGKPEYVQNYLMLVAEDVRQIMAKLGYRKFEDMIGQVQRLSTHKAIDHYKAHGLDFSPLFVKPASVDNVYRNVKKQVHAIGEAVDNELIADVKEAFDGKKSIVVEKKIFNVYRTFGTMLGSEITLRHGAKGLPEDHIVLNLTGTAGQSFGAFIPSGLTLNLRGDANDYVGKGLSGGKIIVAPPLKSSLEPHKNVIVGNTCLYGATSGKAFFSGLAGQRFAVRNSGAKAVVEGLGDHGCEYMTGGIVVVLGSTGKNFAAGMSGGIAYVFDQDKTFKKNCNLSMVAVEKVTDEARQKELYELVKQHYEYTGSPKAKVILNNWARRVEDFVMVIPFEYRKIQVQLDRSKSTASALQPSVFSNQPINTLAVESK</sequence>
<dbReference type="SUPFAM" id="SSF51395">
    <property type="entry name" value="FMN-linked oxidoreductases"/>
    <property type="match status" value="1"/>
</dbReference>
<dbReference type="Gene3D" id="2.160.20.60">
    <property type="entry name" value="Glutamate synthase, alpha subunit, C-terminal domain"/>
    <property type="match status" value="1"/>
</dbReference>
<dbReference type="InterPro" id="IPR013785">
    <property type="entry name" value="Aldolase_TIM"/>
</dbReference>
<dbReference type="InterPro" id="IPR002932">
    <property type="entry name" value="Glu_synthdom"/>
</dbReference>
<gene>
    <name evidence="22" type="primary">gltB</name>
    <name evidence="22" type="ORF">NF867_17240</name>
</gene>
<accession>A0A9X2JEC5</accession>
<evidence type="ECO:0000256" key="10">
    <source>
        <dbReference type="ARBA" id="ARBA00022827"/>
    </source>
</evidence>
<dbReference type="InterPro" id="IPR036485">
    <property type="entry name" value="Glu_synth_asu_C_sf"/>
</dbReference>
<dbReference type="FunFam" id="2.160.20.60:FF:000001">
    <property type="entry name" value="Glutamate synthase, large subunit"/>
    <property type="match status" value="1"/>
</dbReference>
<evidence type="ECO:0000256" key="2">
    <source>
        <dbReference type="ARBA" id="ARBA00001927"/>
    </source>
</evidence>
<dbReference type="CDD" id="cd00982">
    <property type="entry name" value="gltB_C"/>
    <property type="match status" value="1"/>
</dbReference>
<evidence type="ECO:0000256" key="16">
    <source>
        <dbReference type="ARBA" id="ARBA00023291"/>
    </source>
</evidence>
<organism evidence="22 23">
    <name type="scientific">Solitalea agri</name>
    <dbReference type="NCBI Taxonomy" id="2953739"/>
    <lineage>
        <taxon>Bacteria</taxon>
        <taxon>Pseudomonadati</taxon>
        <taxon>Bacteroidota</taxon>
        <taxon>Sphingobacteriia</taxon>
        <taxon>Sphingobacteriales</taxon>
        <taxon>Sphingobacteriaceae</taxon>
        <taxon>Solitalea</taxon>
    </lineage>
</organism>
<dbReference type="InterPro" id="IPR029055">
    <property type="entry name" value="Ntn_hydrolases_N"/>
</dbReference>
<keyword evidence="11" id="KW-0315">Glutamine amidotransferase</keyword>
<evidence type="ECO:0000256" key="1">
    <source>
        <dbReference type="ARBA" id="ARBA00001917"/>
    </source>
</evidence>
<evidence type="ECO:0000256" key="12">
    <source>
        <dbReference type="ARBA" id="ARBA00023002"/>
    </source>
</evidence>
<keyword evidence="10" id="KW-0274">FAD</keyword>
<dbReference type="Pfam" id="PF04898">
    <property type="entry name" value="Glu_syn_central"/>
    <property type="match status" value="1"/>
</dbReference>
<keyword evidence="9" id="KW-0479">Metal-binding</keyword>
<evidence type="ECO:0000256" key="4">
    <source>
        <dbReference type="ARBA" id="ARBA00009716"/>
    </source>
</evidence>
<keyword evidence="13" id="KW-0408">Iron</keyword>
<dbReference type="EMBL" id="JAMWYS010000058">
    <property type="protein sequence ID" value="MCO4294609.1"/>
    <property type="molecule type" value="Genomic_DNA"/>
</dbReference>
<dbReference type="Pfam" id="PF00310">
    <property type="entry name" value="GATase_2"/>
    <property type="match status" value="1"/>
</dbReference>
<comment type="caution">
    <text evidence="22">The sequence shown here is derived from an EMBL/GenBank/DDBJ whole genome shotgun (WGS) entry which is preliminary data.</text>
</comment>
<protein>
    <recommendedName>
        <fullName evidence="19">Glutamate synthase [NADPH] large chain</fullName>
        <ecNumber evidence="5">1.4.1.13</ecNumber>
    </recommendedName>
    <alternativeName>
        <fullName evidence="20">Glutamate synthase subunit alpha</fullName>
    </alternativeName>
</protein>
<dbReference type="Pfam" id="PF01645">
    <property type="entry name" value="Glu_synthase"/>
    <property type="match status" value="1"/>
</dbReference>
<keyword evidence="8" id="KW-0288">FMN</keyword>
<evidence type="ECO:0000256" key="13">
    <source>
        <dbReference type="ARBA" id="ARBA00023004"/>
    </source>
</evidence>
<dbReference type="SUPFAM" id="SSF56235">
    <property type="entry name" value="N-terminal nucleophile aminohydrolases (Ntn hydrolases)"/>
    <property type="match status" value="1"/>
</dbReference>
<name>A0A9X2JEC5_9SPHI</name>
<dbReference type="CDD" id="cd02808">
    <property type="entry name" value="GltS_FMN"/>
    <property type="match status" value="1"/>
</dbReference>
<keyword evidence="6" id="KW-0028">Amino-acid biosynthesis</keyword>
<comment type="pathway">
    <text evidence="17">Amino-acid biosynthesis; L-glutamate biosynthesis via GLT pathway; L-glutamate from 2-oxoglutarate and L-glutamine (NADP(+) route): step 1/1.</text>
</comment>
<dbReference type="Gene3D" id="3.60.20.10">
    <property type="entry name" value="Glutamine Phosphoribosylpyrophosphate, subunit 1, domain 1"/>
    <property type="match status" value="1"/>
</dbReference>
<dbReference type="FunFam" id="3.20.20.70:FF:000031">
    <property type="entry name" value="Glutamate synthase 1 [NADH]"/>
    <property type="match status" value="1"/>
</dbReference>
<dbReference type="EC" id="1.4.1.13" evidence="5"/>
<evidence type="ECO:0000256" key="3">
    <source>
        <dbReference type="ARBA" id="ARBA00001974"/>
    </source>
</evidence>